<evidence type="ECO:0000313" key="2">
    <source>
        <dbReference type="Proteomes" id="UP001610446"/>
    </source>
</evidence>
<accession>A0ABR4JPT9</accession>
<dbReference type="InterPro" id="IPR053037">
    <property type="entry name" value="Pericyclase_pydY-like"/>
</dbReference>
<keyword evidence="2" id="KW-1185">Reference proteome</keyword>
<organism evidence="1 2">
    <name type="scientific">Aspergillus pseudoustus</name>
    <dbReference type="NCBI Taxonomy" id="1810923"/>
    <lineage>
        <taxon>Eukaryota</taxon>
        <taxon>Fungi</taxon>
        <taxon>Dikarya</taxon>
        <taxon>Ascomycota</taxon>
        <taxon>Pezizomycotina</taxon>
        <taxon>Eurotiomycetes</taxon>
        <taxon>Eurotiomycetidae</taxon>
        <taxon>Eurotiales</taxon>
        <taxon>Aspergillaceae</taxon>
        <taxon>Aspergillus</taxon>
        <taxon>Aspergillus subgen. Nidulantes</taxon>
    </lineage>
</organism>
<name>A0ABR4JPT9_9EURO</name>
<protein>
    <submittedName>
        <fullName evidence="1">Uncharacterized protein</fullName>
    </submittedName>
</protein>
<dbReference type="InterPro" id="IPR012674">
    <property type="entry name" value="Calycin"/>
</dbReference>
<dbReference type="SUPFAM" id="SSF50814">
    <property type="entry name" value="Lipocalins"/>
    <property type="match status" value="1"/>
</dbReference>
<gene>
    <name evidence="1" type="ORF">BJY01DRAFT_249337</name>
</gene>
<sequence length="175" mass="19210">MSSPGETGKLNLCGSWQLDKARSTNLDPVLQLQGIGWVTRKAISVSTVTLKITQGSDDADTDADGWITLEQVLTGGIRGAPEKRQLDWTVSEHNDTIFGRVLVQSRHIPGATDSDGRLRPVLEVQTQVDRVNVEAFLNESVLPDQTIGQNKEKAFMHDYIRSPNGGWTAEQVSIN</sequence>
<proteinExistence type="predicted"/>
<dbReference type="EMBL" id="JBFXLU010000105">
    <property type="protein sequence ID" value="KAL2841841.1"/>
    <property type="molecule type" value="Genomic_DNA"/>
</dbReference>
<dbReference type="Proteomes" id="UP001610446">
    <property type="component" value="Unassembled WGS sequence"/>
</dbReference>
<reference evidence="1 2" key="1">
    <citation type="submission" date="2024-07" db="EMBL/GenBank/DDBJ databases">
        <title>Section-level genome sequencing and comparative genomics of Aspergillus sections Usti and Cavernicolus.</title>
        <authorList>
            <consortium name="Lawrence Berkeley National Laboratory"/>
            <person name="Nybo J.L."/>
            <person name="Vesth T.C."/>
            <person name="Theobald S."/>
            <person name="Frisvad J.C."/>
            <person name="Larsen T.O."/>
            <person name="Kjaerboelling I."/>
            <person name="Rothschild-Mancinelli K."/>
            <person name="Lyhne E.K."/>
            <person name="Kogle M.E."/>
            <person name="Barry K."/>
            <person name="Clum A."/>
            <person name="Na H."/>
            <person name="Ledsgaard L."/>
            <person name="Lin J."/>
            <person name="Lipzen A."/>
            <person name="Kuo A."/>
            <person name="Riley R."/>
            <person name="Mondo S."/>
            <person name="Labutti K."/>
            <person name="Haridas S."/>
            <person name="Pangalinan J."/>
            <person name="Salamov A.A."/>
            <person name="Simmons B.A."/>
            <person name="Magnuson J.K."/>
            <person name="Chen J."/>
            <person name="Drula E."/>
            <person name="Henrissat B."/>
            <person name="Wiebenga A."/>
            <person name="Lubbers R.J."/>
            <person name="Gomes A.C."/>
            <person name="Makela M.R."/>
            <person name="Stajich J."/>
            <person name="Grigoriev I.V."/>
            <person name="Mortensen U.H."/>
            <person name="De Vries R.P."/>
            <person name="Baker S.E."/>
            <person name="Andersen M.R."/>
        </authorList>
    </citation>
    <scope>NUCLEOTIDE SEQUENCE [LARGE SCALE GENOMIC DNA]</scope>
    <source>
        <strain evidence="1 2">CBS 123904</strain>
    </source>
</reference>
<dbReference type="Gene3D" id="2.40.128.20">
    <property type="match status" value="1"/>
</dbReference>
<dbReference type="PANTHER" id="PTHR38115:SF1">
    <property type="entry name" value="LIPOCALIN-LIKE DOMAIN-CONTAINING PROTEIN"/>
    <property type="match status" value="1"/>
</dbReference>
<comment type="caution">
    <text evidence="1">The sequence shown here is derived from an EMBL/GenBank/DDBJ whole genome shotgun (WGS) entry which is preliminary data.</text>
</comment>
<dbReference type="PANTHER" id="PTHR38115">
    <property type="entry name" value="LIPOCALIN-LIKE DOMAIN-CONTAINING PROTEIN"/>
    <property type="match status" value="1"/>
</dbReference>
<evidence type="ECO:0000313" key="1">
    <source>
        <dbReference type="EMBL" id="KAL2841841.1"/>
    </source>
</evidence>